<feature type="transmembrane region" description="Helical" evidence="6">
    <location>
        <begin position="165"/>
        <end position="182"/>
    </location>
</feature>
<dbReference type="OMA" id="TMMASHI"/>
<dbReference type="GO" id="GO:0042910">
    <property type="term" value="F:xenobiotic transmembrane transporter activity"/>
    <property type="evidence" value="ECO:0007669"/>
    <property type="project" value="InterPro"/>
</dbReference>
<dbReference type="OrthoDB" id="2126698at2759"/>
<feature type="transmembrane region" description="Helical" evidence="6">
    <location>
        <begin position="386"/>
        <end position="409"/>
    </location>
</feature>
<feature type="transmembrane region" description="Helical" evidence="6">
    <location>
        <begin position="416"/>
        <end position="440"/>
    </location>
</feature>
<organism evidence="7 8">
    <name type="scientific">Zostera marina</name>
    <name type="common">Eelgrass</name>
    <dbReference type="NCBI Taxonomy" id="29655"/>
    <lineage>
        <taxon>Eukaryota</taxon>
        <taxon>Viridiplantae</taxon>
        <taxon>Streptophyta</taxon>
        <taxon>Embryophyta</taxon>
        <taxon>Tracheophyta</taxon>
        <taxon>Spermatophyta</taxon>
        <taxon>Magnoliopsida</taxon>
        <taxon>Liliopsida</taxon>
        <taxon>Zosteraceae</taxon>
        <taxon>Zostera</taxon>
    </lineage>
</organism>
<keyword evidence="5 6" id="KW-0472">Membrane</keyword>
<dbReference type="Proteomes" id="UP000036987">
    <property type="component" value="Unassembled WGS sequence"/>
</dbReference>
<feature type="transmembrane region" description="Helical" evidence="6">
    <location>
        <begin position="273"/>
        <end position="293"/>
    </location>
</feature>
<evidence type="ECO:0000256" key="2">
    <source>
        <dbReference type="ARBA" id="ARBA00010199"/>
    </source>
</evidence>
<dbReference type="NCBIfam" id="TIGR00797">
    <property type="entry name" value="matE"/>
    <property type="match status" value="1"/>
</dbReference>
<feature type="transmembrane region" description="Helical" evidence="6">
    <location>
        <begin position="46"/>
        <end position="67"/>
    </location>
</feature>
<comment type="caution">
    <text evidence="7">The sequence shown here is derived from an EMBL/GenBank/DDBJ whole genome shotgun (WGS) entry which is preliminary data.</text>
</comment>
<evidence type="ECO:0000256" key="1">
    <source>
        <dbReference type="ARBA" id="ARBA00004141"/>
    </source>
</evidence>
<name>A0A0K9PEX7_ZOSMR</name>
<gene>
    <name evidence="7" type="ORF">ZOSMA_265G00250</name>
</gene>
<dbReference type="GO" id="GO:0015297">
    <property type="term" value="F:antiporter activity"/>
    <property type="evidence" value="ECO:0007669"/>
    <property type="project" value="InterPro"/>
</dbReference>
<proteinExistence type="inferred from homology"/>
<dbReference type="AlphaFoldDB" id="A0A0K9PEX7"/>
<accession>A0A0K9PEX7</accession>
<dbReference type="STRING" id="29655.A0A0K9PEX7"/>
<evidence type="ECO:0000256" key="6">
    <source>
        <dbReference type="RuleBase" id="RU004914"/>
    </source>
</evidence>
<dbReference type="InterPro" id="IPR045069">
    <property type="entry name" value="MATE_euk"/>
</dbReference>
<evidence type="ECO:0000256" key="5">
    <source>
        <dbReference type="ARBA" id="ARBA00023136"/>
    </source>
</evidence>
<protein>
    <recommendedName>
        <fullName evidence="6">Protein DETOXIFICATION</fullName>
    </recommendedName>
    <alternativeName>
        <fullName evidence="6">Multidrug and toxic compound extrusion protein</fullName>
    </alternativeName>
</protein>
<keyword evidence="4 6" id="KW-1133">Transmembrane helix</keyword>
<keyword evidence="8" id="KW-1185">Reference proteome</keyword>
<dbReference type="PANTHER" id="PTHR11206">
    <property type="entry name" value="MULTIDRUG RESISTANCE PROTEIN"/>
    <property type="match status" value="1"/>
</dbReference>
<dbReference type="CDD" id="cd13132">
    <property type="entry name" value="MATE_eukaryotic"/>
    <property type="match status" value="1"/>
</dbReference>
<dbReference type="Pfam" id="PF01554">
    <property type="entry name" value="MatE"/>
    <property type="match status" value="2"/>
</dbReference>
<dbReference type="GO" id="GO:1990961">
    <property type="term" value="P:xenobiotic detoxification by transmembrane export across the plasma membrane"/>
    <property type="evidence" value="ECO:0007669"/>
    <property type="project" value="InterPro"/>
</dbReference>
<feature type="transmembrane region" description="Helical" evidence="6">
    <location>
        <begin position="230"/>
        <end position="252"/>
    </location>
</feature>
<feature type="transmembrane region" description="Helical" evidence="6">
    <location>
        <begin position="79"/>
        <end position="107"/>
    </location>
</feature>
<sequence length="507" mass="55213">MGLEGRSEDLKQRLVVPHTYPAPGVREEEDDVRNLAQRIWEEKKKLWVVAGPAIFTRFSTFGVSVISQAFLGHIGATELAAYALVFTVITRFATGILLGMASALETLCGQSYGAKQYHMLGVYLQRSWIVLLICTLLLLPLFLFCTPLLLLLGQDATVAEKAGPIGLWFIPAIFSYSMSFTLQMYLQSQSKNSVITYWAVISLVLHTFLCWLLTIQFKLGVAGVMGSTNIALWIPVFGQLLFVFCGGCPETWQGLSKDALRDLWPVVKLSTSSGVMVCLELWYSSVLVLLAGYMANAEVAIDALSICINISGWELMIALGFMAATGVRVANELGAGSARSAKFAVYVVVGTSFSIGFVLFVAFLLLEEKVAYVFSNDPAVVKAVGSLSGLLAFSILLNSVQPVLSGIAIGAGWQKLIAYVNLGSYYLVGIPLGIVIGYPLKQGVEGVWLGINIGVGVQTIILIFLTVRTDWDQQVAIAHARINKWYLPKPEEYDASRAQAQVQAHTV</sequence>
<evidence type="ECO:0000256" key="4">
    <source>
        <dbReference type="ARBA" id="ARBA00022989"/>
    </source>
</evidence>
<feature type="transmembrane region" description="Helical" evidence="6">
    <location>
        <begin position="128"/>
        <end position="153"/>
    </location>
</feature>
<comment type="similarity">
    <text evidence="2 6">Belongs to the multi antimicrobial extrusion (MATE) (TC 2.A.66.1) family.</text>
</comment>
<dbReference type="GO" id="GO:0022857">
    <property type="term" value="F:transmembrane transporter activity"/>
    <property type="evidence" value="ECO:0000318"/>
    <property type="project" value="GO_Central"/>
</dbReference>
<feature type="transmembrane region" description="Helical" evidence="6">
    <location>
        <begin position="299"/>
        <end position="322"/>
    </location>
</feature>
<reference evidence="8" key="1">
    <citation type="journal article" date="2016" name="Nature">
        <title>The genome of the seagrass Zostera marina reveals angiosperm adaptation to the sea.</title>
        <authorList>
            <person name="Olsen J.L."/>
            <person name="Rouze P."/>
            <person name="Verhelst B."/>
            <person name="Lin Y.-C."/>
            <person name="Bayer T."/>
            <person name="Collen J."/>
            <person name="Dattolo E."/>
            <person name="De Paoli E."/>
            <person name="Dittami S."/>
            <person name="Maumus F."/>
            <person name="Michel G."/>
            <person name="Kersting A."/>
            <person name="Lauritano C."/>
            <person name="Lohaus R."/>
            <person name="Toepel M."/>
            <person name="Tonon T."/>
            <person name="Vanneste K."/>
            <person name="Amirebrahimi M."/>
            <person name="Brakel J."/>
            <person name="Bostroem C."/>
            <person name="Chovatia M."/>
            <person name="Grimwood J."/>
            <person name="Jenkins J.W."/>
            <person name="Jueterbock A."/>
            <person name="Mraz A."/>
            <person name="Stam W.T."/>
            <person name="Tice H."/>
            <person name="Bornberg-Bauer E."/>
            <person name="Green P.J."/>
            <person name="Pearson G.A."/>
            <person name="Procaccini G."/>
            <person name="Duarte C.M."/>
            <person name="Schmutz J."/>
            <person name="Reusch T.B.H."/>
            <person name="Van de Peer Y."/>
        </authorList>
    </citation>
    <scope>NUCLEOTIDE SEQUENCE [LARGE SCALE GENOMIC DNA]</scope>
    <source>
        <strain evidence="8">cv. Finnish</strain>
    </source>
</reference>
<keyword evidence="3 6" id="KW-0812">Transmembrane</keyword>
<comment type="subcellular location">
    <subcellularLocation>
        <location evidence="1">Membrane</location>
        <topology evidence="1">Multi-pass membrane protein</topology>
    </subcellularLocation>
</comment>
<dbReference type="GO" id="GO:0016020">
    <property type="term" value="C:membrane"/>
    <property type="evidence" value="ECO:0000318"/>
    <property type="project" value="GO_Central"/>
</dbReference>
<feature type="transmembrane region" description="Helical" evidence="6">
    <location>
        <begin position="446"/>
        <end position="467"/>
    </location>
</feature>
<evidence type="ECO:0000313" key="7">
    <source>
        <dbReference type="EMBL" id="KMZ67516.1"/>
    </source>
</evidence>
<dbReference type="InterPro" id="IPR002528">
    <property type="entry name" value="MATE_fam"/>
</dbReference>
<dbReference type="EMBL" id="LFYR01000903">
    <property type="protein sequence ID" value="KMZ67516.1"/>
    <property type="molecule type" value="Genomic_DNA"/>
</dbReference>
<feature type="transmembrane region" description="Helical" evidence="6">
    <location>
        <begin position="343"/>
        <end position="366"/>
    </location>
</feature>
<evidence type="ECO:0000256" key="3">
    <source>
        <dbReference type="ARBA" id="ARBA00022692"/>
    </source>
</evidence>
<evidence type="ECO:0000313" key="8">
    <source>
        <dbReference type="Proteomes" id="UP000036987"/>
    </source>
</evidence>
<feature type="transmembrane region" description="Helical" evidence="6">
    <location>
        <begin position="194"/>
        <end position="215"/>
    </location>
</feature>